<reference evidence="2 3" key="1">
    <citation type="submission" date="2015-04" db="EMBL/GenBank/DDBJ databases">
        <title>Complete genome sequence of Schizopora paradoxa KUC8140, a cosmopolitan wood degrader in East Asia.</title>
        <authorList>
            <consortium name="DOE Joint Genome Institute"/>
            <person name="Min B."/>
            <person name="Park H."/>
            <person name="Jang Y."/>
            <person name="Kim J.-J."/>
            <person name="Kim K.H."/>
            <person name="Pangilinan J."/>
            <person name="Lipzen A."/>
            <person name="Riley R."/>
            <person name="Grigoriev I.V."/>
            <person name="Spatafora J.W."/>
            <person name="Choi I.-G."/>
        </authorList>
    </citation>
    <scope>NUCLEOTIDE SEQUENCE [LARGE SCALE GENOMIC DNA]</scope>
    <source>
        <strain evidence="2 3">KUC8140</strain>
    </source>
</reference>
<evidence type="ECO:0000313" key="3">
    <source>
        <dbReference type="Proteomes" id="UP000053477"/>
    </source>
</evidence>
<accession>A0A0H2RQ67</accession>
<name>A0A0H2RQ67_9AGAM</name>
<evidence type="ECO:0000256" key="1">
    <source>
        <dbReference type="SAM" id="Phobius"/>
    </source>
</evidence>
<gene>
    <name evidence="2" type="ORF">SCHPADRAFT_346199</name>
</gene>
<protein>
    <submittedName>
        <fullName evidence="2">Uncharacterized protein</fullName>
    </submittedName>
</protein>
<organism evidence="2 3">
    <name type="scientific">Schizopora paradoxa</name>
    <dbReference type="NCBI Taxonomy" id="27342"/>
    <lineage>
        <taxon>Eukaryota</taxon>
        <taxon>Fungi</taxon>
        <taxon>Dikarya</taxon>
        <taxon>Basidiomycota</taxon>
        <taxon>Agaricomycotina</taxon>
        <taxon>Agaricomycetes</taxon>
        <taxon>Hymenochaetales</taxon>
        <taxon>Schizoporaceae</taxon>
        <taxon>Schizopora</taxon>
    </lineage>
</organism>
<keyword evidence="3" id="KW-1185">Reference proteome</keyword>
<dbReference type="AlphaFoldDB" id="A0A0H2RQ67"/>
<dbReference type="Proteomes" id="UP000053477">
    <property type="component" value="Unassembled WGS sequence"/>
</dbReference>
<keyword evidence="1" id="KW-0472">Membrane</keyword>
<dbReference type="InParanoid" id="A0A0H2RQ67"/>
<proteinExistence type="predicted"/>
<evidence type="ECO:0000313" key="2">
    <source>
        <dbReference type="EMBL" id="KLO13772.1"/>
    </source>
</evidence>
<feature type="transmembrane region" description="Helical" evidence="1">
    <location>
        <begin position="20"/>
        <end position="38"/>
    </location>
</feature>
<keyword evidence="1" id="KW-1133">Transmembrane helix</keyword>
<keyword evidence="1" id="KW-0812">Transmembrane</keyword>
<dbReference type="EMBL" id="KQ085954">
    <property type="protein sequence ID" value="KLO13772.1"/>
    <property type="molecule type" value="Genomic_DNA"/>
</dbReference>
<sequence>MGLYVFLASRALLFKTIGSRYTTLTFLLVPFAAFVIFGSQRENLSAWFGSCFPSLNHPYANGTTRGPPMKSANGEFQITNAIPTSTTFEVSFTHSDVSSTSIMDKRLPKTPTMDEM</sequence>